<dbReference type="PROSITE" id="PS50294">
    <property type="entry name" value="WD_REPEATS_REGION"/>
    <property type="match status" value="4"/>
</dbReference>
<keyword evidence="8" id="KW-1185">Reference proteome</keyword>
<dbReference type="PANTHER" id="PTHR19855">
    <property type="entry name" value="WD40 REPEAT PROTEIN 12, 37"/>
    <property type="match status" value="1"/>
</dbReference>
<feature type="domain" description="NLE" evidence="6">
    <location>
        <begin position="11"/>
        <end position="74"/>
    </location>
</feature>
<evidence type="ECO:0000256" key="1">
    <source>
        <dbReference type="ARBA" id="ARBA00004604"/>
    </source>
</evidence>
<dbReference type="OrthoDB" id="6253837at2759"/>
<organism evidence="7 8">
    <name type="scientific">Bursaphelenchus okinawaensis</name>
    <dbReference type="NCBI Taxonomy" id="465554"/>
    <lineage>
        <taxon>Eukaryota</taxon>
        <taxon>Metazoa</taxon>
        <taxon>Ecdysozoa</taxon>
        <taxon>Nematoda</taxon>
        <taxon>Chromadorea</taxon>
        <taxon>Rhabditida</taxon>
        <taxon>Tylenchina</taxon>
        <taxon>Tylenchomorpha</taxon>
        <taxon>Aphelenchoidea</taxon>
        <taxon>Aphelenchoididae</taxon>
        <taxon>Bursaphelenchus</taxon>
    </lineage>
</organism>
<dbReference type="PRINTS" id="PR00320">
    <property type="entry name" value="GPROTEINBRPT"/>
</dbReference>
<dbReference type="EMBL" id="CAJFDH010000001">
    <property type="protein sequence ID" value="CAD5206064.1"/>
    <property type="molecule type" value="Genomic_DNA"/>
</dbReference>
<accession>A0A811JRL2</accession>
<feature type="repeat" description="WD" evidence="5">
    <location>
        <begin position="187"/>
        <end position="227"/>
    </location>
</feature>
<evidence type="ECO:0000256" key="3">
    <source>
        <dbReference type="ARBA" id="ARBA00022737"/>
    </source>
</evidence>
<dbReference type="Pfam" id="PF08154">
    <property type="entry name" value="NLE"/>
    <property type="match status" value="1"/>
</dbReference>
<gene>
    <name evidence="7" type="ORF">BOKJ2_LOCUS748</name>
</gene>
<name>A0A811JRL2_9BILA</name>
<dbReference type="InterPro" id="IPR015943">
    <property type="entry name" value="WD40/YVTN_repeat-like_dom_sf"/>
</dbReference>
<evidence type="ECO:0000259" key="6">
    <source>
        <dbReference type="Pfam" id="PF08154"/>
    </source>
</evidence>
<reference evidence="7" key="1">
    <citation type="submission" date="2020-09" db="EMBL/GenBank/DDBJ databases">
        <authorList>
            <person name="Kikuchi T."/>
        </authorList>
    </citation>
    <scope>NUCLEOTIDE SEQUENCE</scope>
    <source>
        <strain evidence="7">SH1</strain>
    </source>
</reference>
<dbReference type="InterPro" id="IPR001680">
    <property type="entry name" value="WD40_rpt"/>
</dbReference>
<comment type="caution">
    <text evidence="7">The sequence shown here is derived from an EMBL/GenBank/DDBJ whole genome shotgun (WGS) entry which is preliminary data.</text>
</comment>
<proteinExistence type="predicted"/>
<dbReference type="InterPro" id="IPR036322">
    <property type="entry name" value="WD40_repeat_dom_sf"/>
</dbReference>
<dbReference type="InterPro" id="IPR020472">
    <property type="entry name" value="WD40_PAC1"/>
</dbReference>
<dbReference type="GO" id="GO:0005730">
    <property type="term" value="C:nucleolus"/>
    <property type="evidence" value="ECO:0007669"/>
    <property type="project" value="UniProtKB-SubCell"/>
</dbReference>
<evidence type="ECO:0000313" key="8">
    <source>
        <dbReference type="Proteomes" id="UP000614601"/>
    </source>
</evidence>
<dbReference type="PROSITE" id="PS00678">
    <property type="entry name" value="WD_REPEATS_1"/>
    <property type="match status" value="2"/>
</dbReference>
<dbReference type="Pfam" id="PF00400">
    <property type="entry name" value="WD40"/>
    <property type="match status" value="5"/>
</dbReference>
<feature type="repeat" description="WD" evidence="5">
    <location>
        <begin position="303"/>
        <end position="335"/>
    </location>
</feature>
<dbReference type="SUPFAM" id="SSF50978">
    <property type="entry name" value="WD40 repeat-like"/>
    <property type="match status" value="1"/>
</dbReference>
<keyword evidence="2 5" id="KW-0853">WD repeat</keyword>
<keyword evidence="3" id="KW-0677">Repeat</keyword>
<dbReference type="AlphaFoldDB" id="A0A811JRL2"/>
<dbReference type="InterPro" id="IPR019775">
    <property type="entry name" value="WD40_repeat_CS"/>
</dbReference>
<feature type="repeat" description="WD" evidence="5">
    <location>
        <begin position="252"/>
        <end position="294"/>
    </location>
</feature>
<dbReference type="Proteomes" id="UP000783686">
    <property type="component" value="Unassembled WGS sequence"/>
</dbReference>
<feature type="repeat" description="WD" evidence="5">
    <location>
        <begin position="339"/>
        <end position="381"/>
    </location>
</feature>
<evidence type="ECO:0000256" key="2">
    <source>
        <dbReference type="ARBA" id="ARBA00022574"/>
    </source>
</evidence>
<dbReference type="CDD" id="cd00200">
    <property type="entry name" value="WD40"/>
    <property type="match status" value="1"/>
</dbReference>
<dbReference type="PROSITE" id="PS50082">
    <property type="entry name" value="WD_REPEATS_2"/>
    <property type="match status" value="5"/>
</dbReference>
<keyword evidence="4" id="KW-0539">Nucleus</keyword>
<comment type="subcellular location">
    <subcellularLocation>
        <location evidence="1">Nucleus</location>
        <location evidence="1">Nucleolus</location>
    </subcellularLocation>
</comment>
<feature type="repeat" description="WD" evidence="5">
    <location>
        <begin position="383"/>
        <end position="416"/>
    </location>
</feature>
<dbReference type="Proteomes" id="UP000614601">
    <property type="component" value="Unassembled WGS sequence"/>
</dbReference>
<dbReference type="InterPro" id="IPR012972">
    <property type="entry name" value="NLE"/>
</dbReference>
<dbReference type="Gene3D" id="2.130.10.10">
    <property type="entry name" value="YVTN repeat-like/Quinoprotein amine dehydrogenase"/>
    <property type="match status" value="3"/>
</dbReference>
<evidence type="ECO:0000256" key="4">
    <source>
        <dbReference type="ARBA" id="ARBA00023242"/>
    </source>
</evidence>
<evidence type="ECO:0000256" key="5">
    <source>
        <dbReference type="PROSITE-ProRule" id="PRU00221"/>
    </source>
</evidence>
<dbReference type="PANTHER" id="PTHR19855:SF11">
    <property type="entry name" value="RIBOSOME BIOGENESIS PROTEIN WDR12"/>
    <property type="match status" value="1"/>
</dbReference>
<sequence>MAETDLDSQYNIRFYSTDPKSPKIPSIELAVPVNLDPEGLNEVLAVQLDDEEEFKDKFSFLINEKLLSTSLFEFVTSNELNDEGVIEIECFLSESAPKPDKSIEDNDWVSDVKVTDKWIISANYCGDLSIFSHKGNKLHTTTLANDSLRCVEHFKHKGNDYVITGGTDQTLTLYKVTSKDMTAEVAFRGHERSVETVAVNRDGKIVSGGFDKCLKIWGVEASETDFVKSGEDGSKAKKKKASVVTRVPISTIEAHKDTVTSVVWNTTNENQVVSGSWDQSICLWDVETADQVNKLTSNKAFQSISVQESNGLVITASMDSTIRLWDFRSQEGGMVKKLFKGHFSVVSDVCWSPADPNLFVSCGFDETVKMWDVRSTDASLFDISGHKGHVLTVDWSYDRLIASGGKDNTIKTYKRD</sequence>
<protein>
    <recommendedName>
        <fullName evidence="6">NLE domain-containing protein</fullName>
    </recommendedName>
</protein>
<dbReference type="SMART" id="SM00320">
    <property type="entry name" value="WD40"/>
    <property type="match status" value="7"/>
</dbReference>
<dbReference type="EMBL" id="CAJFCW020000001">
    <property type="protein sequence ID" value="CAG9080358.1"/>
    <property type="molecule type" value="Genomic_DNA"/>
</dbReference>
<evidence type="ECO:0000313" key="7">
    <source>
        <dbReference type="EMBL" id="CAD5206064.1"/>
    </source>
</evidence>